<dbReference type="InterPro" id="IPR045394">
    <property type="entry name" value="Abhydrolase_dom"/>
</dbReference>
<organism evidence="3 4">
    <name type="scientific">Neobacillus rhizophilus</name>
    <dbReference type="NCBI Taxonomy" id="2833579"/>
    <lineage>
        <taxon>Bacteria</taxon>
        <taxon>Bacillati</taxon>
        <taxon>Bacillota</taxon>
        <taxon>Bacilli</taxon>
        <taxon>Bacillales</taxon>
        <taxon>Bacillaceae</taxon>
        <taxon>Neobacillus</taxon>
    </lineage>
</organism>
<comment type="caution">
    <text evidence="3">The sequence shown here is derived from an EMBL/GenBank/DDBJ whole genome shotgun (WGS) entry which is preliminary data.</text>
</comment>
<evidence type="ECO:0000256" key="1">
    <source>
        <dbReference type="SAM" id="SignalP"/>
    </source>
</evidence>
<sequence>MKILKKPIAILTTLALTASMYTSAMAAKPSGEELHAVSNVASPTVTGPIPSSPLGDPSHNYPQLATSTYLSKHGYIEEEFFFEGQAKRYSTAQSLQTAASISTGHPYKTRMLIRRPVSPQQFNGKVIVEWLNVTSGYNLDAMWMASSEHFLREGYAYVGVSAQQVGVHRGDKAGEAPTGLRAWSPERYGTFDVTDGGTITDDGLAFDIYSQAAQAIRSPGSVNPLGNLKPKMIIAAGASQSERFIARYYNKIQPLTNIFDGFILFLGIGDKLRTDLQTKVIKVNTENDLIALGEVGARQDDSDVLRTWEVAGASHVGFASWDYRVGLLERDDLPQADLKVCTHEGLSRVPSGYVVNAAYEHLVRWITDGIAPPKGDRIQVKSTNPVVIARDKDGNALGGIRLPQHEVPTAVNTGFNSGPGFCYLFGSHDAFNQAKLDNLYFNHGDYVSAVSSAVNKVVKQGFLLKDDAKTIRDEAAKSVIGK</sequence>
<gene>
    <name evidence="3" type="ORF">KHA99_00345</name>
</gene>
<proteinExistence type="predicted"/>
<reference evidence="3" key="1">
    <citation type="submission" date="2021-05" db="EMBL/GenBank/DDBJ databases">
        <title>Novel Bacillus species.</title>
        <authorList>
            <person name="Liu G."/>
        </authorList>
    </citation>
    <scope>NUCLEOTIDE SEQUENCE</scope>
    <source>
        <strain evidence="3">FJAT-49825</strain>
    </source>
</reference>
<keyword evidence="1" id="KW-0732">Signal</keyword>
<dbReference type="Proteomes" id="UP000679749">
    <property type="component" value="Unassembled WGS sequence"/>
</dbReference>
<evidence type="ECO:0000313" key="4">
    <source>
        <dbReference type="Proteomes" id="UP000679749"/>
    </source>
</evidence>
<keyword evidence="4" id="KW-1185">Reference proteome</keyword>
<feature type="chain" id="PRO_5036930680" description="Alpha/beta hydrolase domain-containing protein" evidence="1">
    <location>
        <begin position="27"/>
        <end position="482"/>
    </location>
</feature>
<accession>A0A942U4H2</accession>
<dbReference type="RefSeq" id="WP_213115453.1">
    <property type="nucleotide sequence ID" value="NZ_JAGYPF010000001.1"/>
</dbReference>
<feature type="signal peptide" evidence="1">
    <location>
        <begin position="1"/>
        <end position="26"/>
    </location>
</feature>
<dbReference type="Pfam" id="PF20091">
    <property type="entry name" value="Abhydrolase_10"/>
    <property type="match status" value="1"/>
</dbReference>
<protein>
    <recommendedName>
        <fullName evidence="2">Alpha/beta hydrolase domain-containing protein</fullName>
    </recommendedName>
</protein>
<feature type="domain" description="Alpha/beta hydrolase" evidence="2">
    <location>
        <begin position="52"/>
        <end position="471"/>
    </location>
</feature>
<name>A0A942U4H2_9BACI</name>
<dbReference type="AlphaFoldDB" id="A0A942U4H2"/>
<evidence type="ECO:0000313" key="3">
    <source>
        <dbReference type="EMBL" id="MBS4210894.1"/>
    </source>
</evidence>
<dbReference type="EMBL" id="JAGYPF010000001">
    <property type="protein sequence ID" value="MBS4210894.1"/>
    <property type="molecule type" value="Genomic_DNA"/>
</dbReference>
<evidence type="ECO:0000259" key="2">
    <source>
        <dbReference type="Pfam" id="PF20091"/>
    </source>
</evidence>